<gene>
    <name evidence="2" type="ORF">APZ42_023144</name>
</gene>
<dbReference type="GO" id="GO:0042302">
    <property type="term" value="F:structural constituent of cuticle"/>
    <property type="evidence" value="ECO:0007669"/>
    <property type="project" value="UniProtKB-UniRule"/>
</dbReference>
<evidence type="ECO:0000313" key="2">
    <source>
        <dbReference type="EMBL" id="KZS12054.1"/>
    </source>
</evidence>
<dbReference type="AlphaFoldDB" id="A0A0P6A5W9"/>
<name>A0A0P6A5W9_9CRUS</name>
<proteinExistence type="predicted"/>
<dbReference type="PANTHER" id="PTHR12236:SF79">
    <property type="entry name" value="CUTICULAR PROTEIN 50CB-RELATED"/>
    <property type="match status" value="1"/>
</dbReference>
<organism evidence="2 3">
    <name type="scientific">Daphnia magna</name>
    <dbReference type="NCBI Taxonomy" id="35525"/>
    <lineage>
        <taxon>Eukaryota</taxon>
        <taxon>Metazoa</taxon>
        <taxon>Ecdysozoa</taxon>
        <taxon>Arthropoda</taxon>
        <taxon>Crustacea</taxon>
        <taxon>Branchiopoda</taxon>
        <taxon>Diplostraca</taxon>
        <taxon>Cladocera</taxon>
        <taxon>Anomopoda</taxon>
        <taxon>Daphniidae</taxon>
        <taxon>Daphnia</taxon>
    </lineage>
</organism>
<keyword evidence="3" id="KW-1185">Reference proteome</keyword>
<dbReference type="GO" id="GO:0005615">
    <property type="term" value="C:extracellular space"/>
    <property type="evidence" value="ECO:0007669"/>
    <property type="project" value="TreeGrafter"/>
</dbReference>
<comment type="caution">
    <text evidence="2">The sequence shown here is derived from an EMBL/GenBank/DDBJ whole genome shotgun (WGS) entry which is preliminary data.</text>
</comment>
<evidence type="ECO:0000313" key="3">
    <source>
        <dbReference type="Proteomes" id="UP000076858"/>
    </source>
</evidence>
<dbReference type="GO" id="GO:0031012">
    <property type="term" value="C:extracellular matrix"/>
    <property type="evidence" value="ECO:0007669"/>
    <property type="project" value="TreeGrafter"/>
</dbReference>
<sequence length="177" mass="19916">MKVLMVSGLMAVTLIVQIQATGYEAKPYPSYPSPGDSAHSSDKSSEEQTGEPYSFGYHIRDEPSYNLFGQQEEKTDGKKVSGSYYVNLPDGRHQMVNYKDDGYGYVADVKYEDIKYPSAPSHAKYKREVKYNNDAPSYPSRTLYYPTTPSYRSAPTYPTYKGGATYNQDAPSYPKND</sequence>
<protein>
    <submittedName>
        <fullName evidence="2">Cuticular-like protein</fullName>
    </submittedName>
</protein>
<reference evidence="2 3" key="1">
    <citation type="submission" date="2016-03" db="EMBL/GenBank/DDBJ databases">
        <title>EvidentialGene: Evidence-directed Construction of Genes on Genomes.</title>
        <authorList>
            <person name="Gilbert D.G."/>
            <person name="Choi J.-H."/>
            <person name="Mockaitis K."/>
            <person name="Colbourne J."/>
            <person name="Pfrender M."/>
        </authorList>
    </citation>
    <scope>NUCLEOTIDE SEQUENCE [LARGE SCALE GENOMIC DNA]</scope>
    <source>
        <strain evidence="2 3">Xinb3</strain>
        <tissue evidence="2">Complete organism</tissue>
    </source>
</reference>
<evidence type="ECO:0000256" key="1">
    <source>
        <dbReference type="ARBA" id="ARBA00022460"/>
    </source>
</evidence>
<dbReference type="InterPro" id="IPR051217">
    <property type="entry name" value="Insect_Cuticle_Struc_Prot"/>
</dbReference>
<accession>A0A0P6A5W9</accession>
<dbReference type="EMBL" id="LRGB01001409">
    <property type="protein sequence ID" value="KZS12054.1"/>
    <property type="molecule type" value="Genomic_DNA"/>
</dbReference>
<keyword evidence="1" id="KW-0193">Cuticle</keyword>
<dbReference type="PROSITE" id="PS51155">
    <property type="entry name" value="CHIT_BIND_RR_2"/>
    <property type="match status" value="1"/>
</dbReference>
<dbReference type="OrthoDB" id="6347793at2759"/>
<dbReference type="Pfam" id="PF00379">
    <property type="entry name" value="Chitin_bind_4"/>
    <property type="match status" value="1"/>
</dbReference>
<dbReference type="PANTHER" id="PTHR12236">
    <property type="entry name" value="STRUCTURAL CONTITUENT OF CUTICLE"/>
    <property type="match status" value="1"/>
</dbReference>
<dbReference type="InterPro" id="IPR000618">
    <property type="entry name" value="Insect_cuticle"/>
</dbReference>
<dbReference type="Proteomes" id="UP000076858">
    <property type="component" value="Unassembled WGS sequence"/>
</dbReference>